<evidence type="ECO:0000259" key="8">
    <source>
        <dbReference type="SMART" id="SM01062"/>
    </source>
</evidence>
<dbReference type="InterPro" id="IPR014873">
    <property type="entry name" value="VDCC_a1su_IQ"/>
</dbReference>
<dbReference type="Pfam" id="PF16905">
    <property type="entry name" value="GPHH"/>
    <property type="match status" value="1"/>
</dbReference>
<evidence type="ECO:0000256" key="4">
    <source>
        <dbReference type="ARBA" id="ARBA00023065"/>
    </source>
</evidence>
<keyword evidence="1" id="KW-0813">Transport</keyword>
<dbReference type="AlphaFoldDB" id="A0A2G9V4L6"/>
<dbReference type="Pfam" id="PF08763">
    <property type="entry name" value="Ca_chan_IQ"/>
    <property type="match status" value="1"/>
</dbReference>
<dbReference type="PANTHER" id="PTHR45628">
    <property type="entry name" value="VOLTAGE-DEPENDENT CALCIUM CHANNEL TYPE A SUBUNIT ALPHA-1"/>
    <property type="match status" value="1"/>
</dbReference>
<feature type="region of interest" description="Disordered" evidence="7">
    <location>
        <begin position="396"/>
        <end position="467"/>
    </location>
</feature>
<dbReference type="Gene3D" id="6.10.250.2180">
    <property type="match status" value="1"/>
</dbReference>
<evidence type="ECO:0000313" key="10">
    <source>
        <dbReference type="Proteomes" id="UP000230423"/>
    </source>
</evidence>
<name>A0A2G9V4L6_TELCI</name>
<protein>
    <recommendedName>
        <fullName evidence="8">Voltage-dependent calcium channel alpha-1 subunit IQ domain-containing protein</fullName>
    </recommendedName>
</protein>
<feature type="compositionally biased region" description="Polar residues" evidence="7">
    <location>
        <begin position="159"/>
        <end position="176"/>
    </location>
</feature>
<keyword evidence="6" id="KW-0407">Ion channel</keyword>
<keyword evidence="10" id="KW-1185">Reference proteome</keyword>
<evidence type="ECO:0000313" key="9">
    <source>
        <dbReference type="EMBL" id="PIO76680.1"/>
    </source>
</evidence>
<evidence type="ECO:0000256" key="5">
    <source>
        <dbReference type="ARBA" id="ARBA00023180"/>
    </source>
</evidence>
<dbReference type="InterPro" id="IPR050599">
    <property type="entry name" value="VDCC_alpha-1_subunit"/>
</dbReference>
<dbReference type="InterPro" id="IPR031649">
    <property type="entry name" value="GPHH_dom"/>
</dbReference>
<dbReference type="PANTHER" id="PTHR45628:SF7">
    <property type="entry name" value="VOLTAGE-DEPENDENT CALCIUM CHANNEL TYPE A SUBUNIT ALPHA-1"/>
    <property type="match status" value="1"/>
</dbReference>
<dbReference type="GO" id="GO:0007268">
    <property type="term" value="P:chemical synaptic transmission"/>
    <property type="evidence" value="ECO:0007669"/>
    <property type="project" value="TreeGrafter"/>
</dbReference>
<dbReference type="GO" id="GO:0005891">
    <property type="term" value="C:voltage-gated calcium channel complex"/>
    <property type="evidence" value="ECO:0007669"/>
    <property type="project" value="TreeGrafter"/>
</dbReference>
<evidence type="ECO:0000256" key="2">
    <source>
        <dbReference type="ARBA" id="ARBA00022737"/>
    </source>
</evidence>
<proteinExistence type="predicted"/>
<reference evidence="9 10" key="1">
    <citation type="submission" date="2015-09" db="EMBL/GenBank/DDBJ databases">
        <title>Draft genome of the parasitic nematode Teladorsagia circumcincta isolate WARC Sus (inbred).</title>
        <authorList>
            <person name="Mitreva M."/>
        </authorList>
    </citation>
    <scope>NUCLEOTIDE SEQUENCE [LARGE SCALE GENOMIC DNA]</scope>
    <source>
        <strain evidence="9 10">S</strain>
    </source>
</reference>
<feature type="compositionally biased region" description="Basic and acidic residues" evidence="7">
    <location>
        <begin position="189"/>
        <end position="198"/>
    </location>
</feature>
<dbReference type="SMART" id="SM01062">
    <property type="entry name" value="Ca_chan_IQ"/>
    <property type="match status" value="1"/>
</dbReference>
<feature type="compositionally biased region" description="Polar residues" evidence="7">
    <location>
        <begin position="396"/>
        <end position="411"/>
    </location>
</feature>
<sequence>MYDMLRNITPPVGFGRKCPYRLAYKHLVRMNMPVAEDGTVHFTTTLFALIRESLSIKMRPVEEMDEADEELRQTLKKIWPLKAKKNMIDLVVPPNHELCFQKLTVGKIYAGLLILENYRAKKSGTEIGGGGLFGGGLRGLVAAAKAAGGVNHMPAPQVDETSQLIPNHTPHANKTPAQRPYTLYTPLEETPKSNKSSEDGADTPIRYSSPQDVPKSTTAGRRLSDMFSRIRRGGGGGAHEPPQTEQLLPSQRSRTPSPRYSSVHGRNTSPPSPAERYPSRFRSSSPPSSSDYVMSVRDPALRRPRPAQLYYSRPLRTGYSSYSPQQYARSPFSDDSVTSSYRRHGYSRYHDSTPPEISEDDETMPNSVRQRRLPLIASIPPSSGNDLRPAPYAHSSYSGFSPSASHSSIGQFASPPYRPPSVVSPARPHHQDYYTPRENYYDIPSPSPAGNDKNKSSIEQYVRHAVQ</sequence>
<keyword evidence="5" id="KW-0325">Glycoprotein</keyword>
<feature type="compositionally biased region" description="Polar residues" evidence="7">
    <location>
        <begin position="243"/>
        <end position="269"/>
    </location>
</feature>
<dbReference type="OrthoDB" id="431720at2759"/>
<evidence type="ECO:0000256" key="7">
    <source>
        <dbReference type="SAM" id="MobiDB-lite"/>
    </source>
</evidence>
<dbReference type="GO" id="GO:0098703">
    <property type="term" value="P:calcium ion import across plasma membrane"/>
    <property type="evidence" value="ECO:0007669"/>
    <property type="project" value="TreeGrafter"/>
</dbReference>
<organism evidence="9 10">
    <name type="scientific">Teladorsagia circumcincta</name>
    <name type="common">Brown stomach worm</name>
    <name type="synonym">Ostertagia circumcincta</name>
    <dbReference type="NCBI Taxonomy" id="45464"/>
    <lineage>
        <taxon>Eukaryota</taxon>
        <taxon>Metazoa</taxon>
        <taxon>Ecdysozoa</taxon>
        <taxon>Nematoda</taxon>
        <taxon>Chromadorea</taxon>
        <taxon>Rhabditida</taxon>
        <taxon>Rhabditina</taxon>
        <taxon>Rhabditomorpha</taxon>
        <taxon>Strongyloidea</taxon>
        <taxon>Trichostrongylidae</taxon>
        <taxon>Teladorsagia</taxon>
    </lineage>
</organism>
<feature type="domain" description="Voltage-dependent calcium channel alpha-1 subunit IQ" evidence="8">
    <location>
        <begin position="100"/>
        <end position="134"/>
    </location>
</feature>
<feature type="compositionally biased region" description="Polar residues" evidence="7">
    <location>
        <begin position="206"/>
        <end position="219"/>
    </location>
</feature>
<gene>
    <name evidence="9" type="ORF">TELCIR_01234</name>
</gene>
<accession>A0A2G9V4L6</accession>
<feature type="region of interest" description="Disordered" evidence="7">
    <location>
        <begin position="152"/>
        <end position="366"/>
    </location>
</feature>
<evidence type="ECO:0000256" key="1">
    <source>
        <dbReference type="ARBA" id="ARBA00022448"/>
    </source>
</evidence>
<dbReference type="EMBL" id="KZ345036">
    <property type="protein sequence ID" value="PIO76680.1"/>
    <property type="molecule type" value="Genomic_DNA"/>
</dbReference>
<feature type="compositionally biased region" description="Low complexity" evidence="7">
    <location>
        <begin position="280"/>
        <end position="290"/>
    </location>
</feature>
<keyword evidence="3" id="KW-0851">Voltage-gated channel</keyword>
<dbReference type="GO" id="GO:0045202">
    <property type="term" value="C:synapse"/>
    <property type="evidence" value="ECO:0007669"/>
    <property type="project" value="GOC"/>
</dbReference>
<dbReference type="Proteomes" id="UP000230423">
    <property type="component" value="Unassembled WGS sequence"/>
</dbReference>
<evidence type="ECO:0000256" key="3">
    <source>
        <dbReference type="ARBA" id="ARBA00022882"/>
    </source>
</evidence>
<evidence type="ECO:0000256" key="6">
    <source>
        <dbReference type="ARBA" id="ARBA00023303"/>
    </source>
</evidence>
<dbReference type="GO" id="GO:0008331">
    <property type="term" value="F:high voltage-gated calcium channel activity"/>
    <property type="evidence" value="ECO:0007669"/>
    <property type="project" value="TreeGrafter"/>
</dbReference>
<feature type="compositionally biased region" description="Polar residues" evidence="7">
    <location>
        <begin position="318"/>
        <end position="340"/>
    </location>
</feature>
<keyword evidence="4" id="KW-0406">Ion transport</keyword>
<keyword evidence="2" id="KW-0677">Repeat</keyword>